<feature type="region of interest" description="Disordered" evidence="1">
    <location>
        <begin position="146"/>
        <end position="171"/>
    </location>
</feature>
<gene>
    <name evidence="2" type="ORF">GGX14DRAFT_638737</name>
</gene>
<organism evidence="2 3">
    <name type="scientific">Mycena pura</name>
    <dbReference type="NCBI Taxonomy" id="153505"/>
    <lineage>
        <taxon>Eukaryota</taxon>
        <taxon>Fungi</taxon>
        <taxon>Dikarya</taxon>
        <taxon>Basidiomycota</taxon>
        <taxon>Agaricomycotina</taxon>
        <taxon>Agaricomycetes</taxon>
        <taxon>Agaricomycetidae</taxon>
        <taxon>Agaricales</taxon>
        <taxon>Marasmiineae</taxon>
        <taxon>Mycenaceae</taxon>
        <taxon>Mycena</taxon>
    </lineage>
</organism>
<feature type="region of interest" description="Disordered" evidence="1">
    <location>
        <begin position="200"/>
        <end position="259"/>
    </location>
</feature>
<evidence type="ECO:0000313" key="2">
    <source>
        <dbReference type="EMBL" id="KAJ7225438.1"/>
    </source>
</evidence>
<reference evidence="2" key="1">
    <citation type="submission" date="2023-03" db="EMBL/GenBank/DDBJ databases">
        <title>Massive genome expansion in bonnet fungi (Mycena s.s.) driven by repeated elements and novel gene families across ecological guilds.</title>
        <authorList>
            <consortium name="Lawrence Berkeley National Laboratory"/>
            <person name="Harder C.B."/>
            <person name="Miyauchi S."/>
            <person name="Viragh M."/>
            <person name="Kuo A."/>
            <person name="Thoen E."/>
            <person name="Andreopoulos B."/>
            <person name="Lu D."/>
            <person name="Skrede I."/>
            <person name="Drula E."/>
            <person name="Henrissat B."/>
            <person name="Morin E."/>
            <person name="Kohler A."/>
            <person name="Barry K."/>
            <person name="LaButti K."/>
            <person name="Morin E."/>
            <person name="Salamov A."/>
            <person name="Lipzen A."/>
            <person name="Mereny Z."/>
            <person name="Hegedus B."/>
            <person name="Baldrian P."/>
            <person name="Stursova M."/>
            <person name="Weitz H."/>
            <person name="Taylor A."/>
            <person name="Grigoriev I.V."/>
            <person name="Nagy L.G."/>
            <person name="Martin F."/>
            <person name="Kauserud H."/>
        </authorList>
    </citation>
    <scope>NUCLEOTIDE SEQUENCE</scope>
    <source>
        <strain evidence="2">9144</strain>
    </source>
</reference>
<evidence type="ECO:0000313" key="3">
    <source>
        <dbReference type="Proteomes" id="UP001219525"/>
    </source>
</evidence>
<protein>
    <submittedName>
        <fullName evidence="2">Uncharacterized protein</fullName>
    </submittedName>
</protein>
<dbReference type="EMBL" id="JARJCW010000004">
    <property type="protein sequence ID" value="KAJ7225438.1"/>
    <property type="molecule type" value="Genomic_DNA"/>
</dbReference>
<accession>A0AAD7E3A7</accession>
<proteinExistence type="predicted"/>
<dbReference type="Proteomes" id="UP001219525">
    <property type="component" value="Unassembled WGS sequence"/>
</dbReference>
<comment type="caution">
    <text evidence="2">The sequence shown here is derived from an EMBL/GenBank/DDBJ whole genome shotgun (WGS) entry which is preliminary data.</text>
</comment>
<sequence>MPGQVREITEQGRAEALALKHGAACCAGGTVLAPTHQHRGAGPLDARDEWRMEVLASTPAESSLRWNSRWTERCTAAPREPRAAREGTTPSNVVLTARRTCPRRRDRYPSALHDGAQLCRDTMFAITPAMPECPYCKRNNFRGKSSLDSHLPKCPKRKERRAAGSASAAQALQQQAMTHAQLAAQAAAAEEVAADFEMRIDEPPRPPSPIPLRASGLPNRRRKPTQKILDMLPQPPPPVVIQTPEHEPQPDSAPDPAPERVRRWVKSKPNVHGVYKVYPNRPSHDPDKSIRLEDLCQAPELVAAETPTMAKPDPPWYHPFPNPSIAHVMMWKNLTDNANSDAATDGVVDIFLRDDVNKKDLAGFSSKRENDRLDKFVDTPSGEPPNGWQRGVVKLKLPCVGVCTAEEDAFEIEIDGIYYRPLLDTLKEALQSPDFNNFHLTPFEPRCNPNYDPCRPQDDLDDDTTELDEHGLPPLPPGHLRLYAEAYTSPRMLKAYKAFEKLPPSKIERVRVAYMFFSDATHLASFGDASIWPLYTFFGNFPKDLRAKPTENLAYHQVWDMLLDDEFVKTCEEELEIMCYDKIPWQFLPWIYLYGADYPEKILLATICNMGGRPCPRCLILKSQIAETGTKRDMQRRAKVWEVDAWWISQVNKSREAIFDRGLGVNSTFVEQLLKENSWIPTKNVFAKMADVALGLNLFSLFIPDVLHEVEIGVVKAVFIHIVRLLYAHGASAVNKLDERFRQVPTFGRATIRKFHRNISEMKQFAARDHEDTFQCQIPVLEGLYPALEKLLLDTSFDLAAFHGMAKLRLHTSKTLTDFRSITTIIHVADICHGVCHGVAQMPLFLY</sequence>
<dbReference type="AlphaFoldDB" id="A0AAD7E3A7"/>
<name>A0AAD7E3A7_9AGAR</name>
<feature type="region of interest" description="Disordered" evidence="1">
    <location>
        <begin position="452"/>
        <end position="471"/>
    </location>
</feature>
<keyword evidence="3" id="KW-1185">Reference proteome</keyword>
<evidence type="ECO:0000256" key="1">
    <source>
        <dbReference type="SAM" id="MobiDB-lite"/>
    </source>
</evidence>